<evidence type="ECO:0000256" key="1">
    <source>
        <dbReference type="SAM" id="SignalP"/>
    </source>
</evidence>
<gene>
    <name evidence="2" type="ORF">SAMN05444411_101683</name>
</gene>
<feature type="chain" id="PRO_5011793696" description="Por secretion system C-terminal sorting domain-containing protein" evidence="1">
    <location>
        <begin position="23"/>
        <end position="196"/>
    </location>
</feature>
<feature type="signal peptide" evidence="1">
    <location>
        <begin position="1"/>
        <end position="22"/>
    </location>
</feature>
<dbReference type="EMBL" id="FNNJ01000001">
    <property type="protein sequence ID" value="SDW42164.1"/>
    <property type="molecule type" value="Genomic_DNA"/>
</dbReference>
<organism evidence="2 3">
    <name type="scientific">Lutibacter oricola</name>
    <dbReference type="NCBI Taxonomy" id="762486"/>
    <lineage>
        <taxon>Bacteria</taxon>
        <taxon>Pseudomonadati</taxon>
        <taxon>Bacteroidota</taxon>
        <taxon>Flavobacteriia</taxon>
        <taxon>Flavobacteriales</taxon>
        <taxon>Flavobacteriaceae</taxon>
        <taxon>Lutibacter</taxon>
    </lineage>
</organism>
<accession>A0A1H2TFY3</accession>
<evidence type="ECO:0000313" key="2">
    <source>
        <dbReference type="EMBL" id="SDW42164.1"/>
    </source>
</evidence>
<keyword evidence="3" id="KW-1185">Reference proteome</keyword>
<reference evidence="2 3" key="1">
    <citation type="submission" date="2016-10" db="EMBL/GenBank/DDBJ databases">
        <authorList>
            <person name="de Groot N.N."/>
        </authorList>
    </citation>
    <scope>NUCLEOTIDE SEQUENCE [LARGE SCALE GENOMIC DNA]</scope>
    <source>
        <strain evidence="2 3">DSM 24956</strain>
    </source>
</reference>
<sequence>MKALIKKVVLMAVMVTGLVGKANESDFNVKATELNSKLIQFTLNNYDGAIEVQVKDMLNVILHSENFQGTYYSKKFDLNTLPLGTYRFEVTGETKVKYLTFEVTEESVEFKSDINTVIYKPVTLTKDKNVTITKLALNNEPLKIEVYDDKSELLHTETLKGGIDLKRILSFVEVPNGDYKIYLTTNGKTFIENIKI</sequence>
<dbReference type="OrthoDB" id="1122048at2"/>
<dbReference type="STRING" id="762486.SAMN05444411_101683"/>
<dbReference type="Proteomes" id="UP000199595">
    <property type="component" value="Unassembled WGS sequence"/>
</dbReference>
<dbReference type="RefSeq" id="WP_090119712.1">
    <property type="nucleotide sequence ID" value="NZ_FNNJ01000001.1"/>
</dbReference>
<keyword evidence="1" id="KW-0732">Signal</keyword>
<evidence type="ECO:0000313" key="3">
    <source>
        <dbReference type="Proteomes" id="UP000199595"/>
    </source>
</evidence>
<proteinExistence type="predicted"/>
<evidence type="ECO:0008006" key="4">
    <source>
        <dbReference type="Google" id="ProtNLM"/>
    </source>
</evidence>
<name>A0A1H2TFY3_9FLAO</name>
<dbReference type="AlphaFoldDB" id="A0A1H2TFY3"/>
<protein>
    <recommendedName>
        <fullName evidence="4">Por secretion system C-terminal sorting domain-containing protein</fullName>
    </recommendedName>
</protein>